<dbReference type="Pfam" id="PF13306">
    <property type="entry name" value="LRR_5"/>
    <property type="match status" value="1"/>
</dbReference>
<feature type="non-terminal residue" evidence="1">
    <location>
        <position position="166"/>
    </location>
</feature>
<feature type="non-terminal residue" evidence="1">
    <location>
        <position position="1"/>
    </location>
</feature>
<reference evidence="1" key="1">
    <citation type="submission" date="2015-07" db="EMBL/GenBank/DDBJ databases">
        <title>Adaptation to a free-living lifestyle via gene acquisitions in the diplomonad Trepomonas sp. PC1.</title>
        <authorList>
            <person name="Xu F."/>
            <person name="Jerlstrom-Hultqvist J."/>
            <person name="Kolisko M."/>
            <person name="Simpson A.G.B."/>
            <person name="Roger A.J."/>
            <person name="Svard S.G."/>
            <person name="Andersson J.O."/>
        </authorList>
    </citation>
    <scope>NUCLEOTIDE SEQUENCE</scope>
    <source>
        <strain evidence="1">PC1</strain>
    </source>
</reference>
<accession>A0A146K874</accession>
<dbReference type="AlphaFoldDB" id="A0A146K874"/>
<proteinExistence type="predicted"/>
<protein>
    <submittedName>
        <fullName evidence="1">Leucine rich repeats-containing protein</fullName>
    </submittedName>
</protein>
<evidence type="ECO:0000313" key="1">
    <source>
        <dbReference type="EMBL" id="JAP92817.1"/>
    </source>
</evidence>
<dbReference type="InterPro" id="IPR026906">
    <property type="entry name" value="LRR_5"/>
</dbReference>
<dbReference type="EMBL" id="GDID01003789">
    <property type="protein sequence ID" value="JAP92817.1"/>
    <property type="molecule type" value="Transcribed_RNA"/>
</dbReference>
<name>A0A146K874_9EUKA</name>
<organism evidence="1">
    <name type="scientific">Trepomonas sp. PC1</name>
    <dbReference type="NCBI Taxonomy" id="1076344"/>
    <lineage>
        <taxon>Eukaryota</taxon>
        <taxon>Metamonada</taxon>
        <taxon>Diplomonadida</taxon>
        <taxon>Hexamitidae</taxon>
        <taxon>Hexamitinae</taxon>
        <taxon>Trepomonas</taxon>
    </lineage>
</organism>
<sequence length="166" mass="19723">NDSLCFKRGVLQRQNFKNFNLRFVRLGSAVIEERAFQLCQCLQEVCIDKVKIIYSQAFYGCCHQINMQKVVEIHHSAFANCFNLKNADLASAKLIQENAFYLCENLTIKCRHFRAEFNVESKNFQFFEGMQENTIYSWGRLLFQHKNLEVKEKQKILKWFLKKYGQ</sequence>
<gene>
    <name evidence="1" type="ORF">TPC1_15115</name>
</gene>
<dbReference type="InterPro" id="IPR032675">
    <property type="entry name" value="LRR_dom_sf"/>
</dbReference>
<dbReference type="Gene3D" id="3.80.10.10">
    <property type="entry name" value="Ribonuclease Inhibitor"/>
    <property type="match status" value="1"/>
</dbReference>